<dbReference type="Proteomes" id="UP000464700">
    <property type="component" value="Chromosome"/>
</dbReference>
<keyword evidence="3" id="KW-1185">Reference proteome</keyword>
<name>A0A6I7DAM5_9GAMM</name>
<evidence type="ECO:0000313" key="3">
    <source>
        <dbReference type="Proteomes" id="UP000464700"/>
    </source>
</evidence>
<gene>
    <name evidence="2" type="ORF">F1325_06335</name>
</gene>
<dbReference type="RefSeq" id="WP_109373564.1">
    <property type="nucleotide sequence ID" value="NZ_CP043925.1"/>
</dbReference>
<protein>
    <submittedName>
        <fullName evidence="2">Uncharacterized protein</fullName>
    </submittedName>
</protein>
<accession>A0A6I7DAM5</accession>
<sequence>MNNISHFCPTKKYPRLTSQLEKNREEALAKAIAMIDGQLPNTSVPDREKRLAMELLHMNLNTSKNHPPLPEHIQAQRDSKRTYTPSNKFEVDYYGSDRRQGQYLGD</sequence>
<evidence type="ECO:0000256" key="1">
    <source>
        <dbReference type="SAM" id="MobiDB-lite"/>
    </source>
</evidence>
<dbReference type="KEGG" id="pcol:F1325_06335"/>
<feature type="region of interest" description="Disordered" evidence="1">
    <location>
        <begin position="61"/>
        <end position="106"/>
    </location>
</feature>
<evidence type="ECO:0000313" key="2">
    <source>
        <dbReference type="EMBL" id="QHN10098.1"/>
    </source>
</evidence>
<dbReference type="GeneID" id="57332390"/>
<dbReference type="EMBL" id="CP043925">
    <property type="protein sequence ID" value="QHN10098.1"/>
    <property type="molecule type" value="Genomic_DNA"/>
</dbReference>
<organism evidence="2 3">
    <name type="scientific">Proteus columbae</name>
    <dbReference type="NCBI Taxonomy" id="1987580"/>
    <lineage>
        <taxon>Bacteria</taxon>
        <taxon>Pseudomonadati</taxon>
        <taxon>Pseudomonadota</taxon>
        <taxon>Gammaproteobacteria</taxon>
        <taxon>Enterobacterales</taxon>
        <taxon>Morganellaceae</taxon>
        <taxon>Proteus</taxon>
    </lineage>
</organism>
<proteinExistence type="predicted"/>
<dbReference type="AlphaFoldDB" id="A0A6I7DAM5"/>
<feature type="compositionally biased region" description="Basic and acidic residues" evidence="1">
    <location>
        <begin position="89"/>
        <end position="100"/>
    </location>
</feature>
<reference evidence="2 3" key="1">
    <citation type="submission" date="2019-09" db="EMBL/GenBank/DDBJ databases">
        <title>Emergence of a chromosome-mediated tetracycline resistance gene in Proteus strain.</title>
        <authorList>
            <person name="He D."/>
            <person name="Wang L."/>
        </authorList>
    </citation>
    <scope>NUCLEOTIDE SEQUENCE [LARGE SCALE GENOMIC DNA]</scope>
    <source>
        <strain evidence="2 3">T60</strain>
    </source>
</reference>